<comment type="caution">
    <text evidence="4">The sequence shown here is derived from an EMBL/GenBank/DDBJ whole genome shotgun (WGS) entry which is preliminary data.</text>
</comment>
<gene>
    <name evidence="4" type="ORF">G4332_12270</name>
</gene>
<reference evidence="4" key="2">
    <citation type="submission" date="2020-02" db="EMBL/GenBank/DDBJ databases">
        <authorList>
            <person name="Littmann E."/>
            <person name="Sorbara M."/>
        </authorList>
    </citation>
    <scope>NUCLEOTIDE SEQUENCE</scope>
    <source>
        <strain evidence="4">MSK.10.16</strain>
    </source>
</reference>
<dbReference type="AlphaFoldDB" id="A0AAP7DYZ1"/>
<proteinExistence type="predicted"/>
<organism evidence="4 5">
    <name type="scientific">Dorea longicatena</name>
    <dbReference type="NCBI Taxonomy" id="88431"/>
    <lineage>
        <taxon>Bacteria</taxon>
        <taxon>Bacillati</taxon>
        <taxon>Bacillota</taxon>
        <taxon>Clostridia</taxon>
        <taxon>Lachnospirales</taxon>
        <taxon>Lachnospiraceae</taxon>
        <taxon>Dorea</taxon>
    </lineage>
</organism>
<dbReference type="GO" id="GO:0006313">
    <property type="term" value="P:DNA transposition"/>
    <property type="evidence" value="ECO:0007669"/>
    <property type="project" value="InterPro"/>
</dbReference>
<sequence>MNCNTQNAKIKSITEKTLIVGIDVGSETHYARAFDWRNIEFSKKPFAFSNDEAGFASFKAWLEDIKEKFGKTIVLPGMEPTGHYWFNLGAFLQDNGMKPVHVNPHHVHKSKELDDNNPSKDPKTIAALVNEGRFNYPYIPTGVYAEIRSLYGLQVMTQEALIRVKNRIARWLSIYFPEYKDVYRSCDAISGVMVLKVCPLPADIVMLGADGVNKIWRDAKLRAAGMKRARPLVEAAKHSVGSTESPEAAKYEMELLLGDYEVYTKRLEELTEKIEVKLEEIPYVDKLLEIKGVGKKTVSGLIAEIGDISRFDNPKQIQKLAGYAIVACSSGKHKGESHISYRGRKRLRYVLYEAAISLIGQNAEFKEIHRYYLTRQNNPLKKMESVIAVACKALRVFYAILTKGVSYDGKFMLESIRYPENQVLGNRIAA</sequence>
<evidence type="ECO:0000313" key="4">
    <source>
        <dbReference type="EMBL" id="NSE58860.1"/>
    </source>
</evidence>
<dbReference type="InterPro" id="IPR003346">
    <property type="entry name" value="Transposase_20"/>
</dbReference>
<dbReference type="GO" id="GO:0003677">
    <property type="term" value="F:DNA binding"/>
    <property type="evidence" value="ECO:0007669"/>
    <property type="project" value="InterPro"/>
</dbReference>
<dbReference type="PANTHER" id="PTHR33055">
    <property type="entry name" value="TRANSPOSASE FOR INSERTION SEQUENCE ELEMENT IS1111A"/>
    <property type="match status" value="1"/>
</dbReference>
<dbReference type="InterPro" id="IPR047650">
    <property type="entry name" value="Transpos_IS110"/>
</dbReference>
<dbReference type="GO" id="GO:0004803">
    <property type="term" value="F:transposase activity"/>
    <property type="evidence" value="ECO:0007669"/>
    <property type="project" value="InterPro"/>
</dbReference>
<feature type="domain" description="Transposase IS110-like N-terminal" evidence="2">
    <location>
        <begin position="20"/>
        <end position="177"/>
    </location>
</feature>
<keyword evidence="1" id="KW-0175">Coiled coil</keyword>
<reference evidence="4" key="1">
    <citation type="journal article" date="2020" name="Cell Host Microbe">
        <title>Functional and Genomic Variation between Human-Derived Isolates of Lachnospiraceae Reveals Inter- and Intra-Species Diversity.</title>
        <authorList>
            <person name="Sorbara M.T."/>
            <person name="Littmann E.R."/>
            <person name="Fontana E."/>
            <person name="Moody T.U."/>
            <person name="Kohout C.E."/>
            <person name="Gjonbalaj M."/>
            <person name="Eaton V."/>
            <person name="Seok R."/>
            <person name="Leiner I.M."/>
            <person name="Pamer E.G."/>
        </authorList>
    </citation>
    <scope>NUCLEOTIDE SEQUENCE</scope>
    <source>
        <strain evidence="4">MSK.10.16</strain>
    </source>
</reference>
<evidence type="ECO:0000313" key="5">
    <source>
        <dbReference type="Proteomes" id="UP000724058"/>
    </source>
</evidence>
<feature type="domain" description="Transposase IS116/IS110/IS902 C-terminal" evidence="3">
    <location>
        <begin position="286"/>
        <end position="369"/>
    </location>
</feature>
<evidence type="ECO:0000259" key="3">
    <source>
        <dbReference type="Pfam" id="PF02371"/>
    </source>
</evidence>
<name>A0AAP7DYZ1_9FIRM</name>
<dbReference type="RefSeq" id="WP_173793387.1">
    <property type="nucleotide sequence ID" value="NZ_JAAIOC010000031.1"/>
</dbReference>
<evidence type="ECO:0000259" key="2">
    <source>
        <dbReference type="Pfam" id="PF01548"/>
    </source>
</evidence>
<dbReference type="Proteomes" id="UP000724058">
    <property type="component" value="Unassembled WGS sequence"/>
</dbReference>
<dbReference type="EMBL" id="JAAIOD010000018">
    <property type="protein sequence ID" value="NSE58860.1"/>
    <property type="molecule type" value="Genomic_DNA"/>
</dbReference>
<dbReference type="Pfam" id="PF01548">
    <property type="entry name" value="DEDD_Tnp_IS110"/>
    <property type="match status" value="1"/>
</dbReference>
<evidence type="ECO:0000256" key="1">
    <source>
        <dbReference type="SAM" id="Coils"/>
    </source>
</evidence>
<dbReference type="Pfam" id="PF02371">
    <property type="entry name" value="Transposase_20"/>
    <property type="match status" value="1"/>
</dbReference>
<dbReference type="InterPro" id="IPR002525">
    <property type="entry name" value="Transp_IS110-like_N"/>
</dbReference>
<feature type="coiled-coil region" evidence="1">
    <location>
        <begin position="253"/>
        <end position="280"/>
    </location>
</feature>
<dbReference type="NCBIfam" id="NF033542">
    <property type="entry name" value="transpos_IS110"/>
    <property type="match status" value="1"/>
</dbReference>
<dbReference type="PANTHER" id="PTHR33055:SF13">
    <property type="entry name" value="TRANSPOSASE"/>
    <property type="match status" value="1"/>
</dbReference>
<accession>A0AAP7DYZ1</accession>
<protein>
    <submittedName>
        <fullName evidence="4">IS110 family transposase</fullName>
    </submittedName>
</protein>